<dbReference type="AlphaFoldDB" id="A0A1X7LNY8"/>
<evidence type="ECO:0000313" key="2">
    <source>
        <dbReference type="EMBL" id="SMG55390.1"/>
    </source>
</evidence>
<proteinExistence type="predicted"/>
<dbReference type="STRING" id="1852522.SAMN06295960_3900"/>
<keyword evidence="1" id="KW-1133">Transmembrane helix</keyword>
<feature type="transmembrane region" description="Helical" evidence="1">
    <location>
        <begin position="97"/>
        <end position="123"/>
    </location>
</feature>
<protein>
    <recommendedName>
        <fullName evidence="4">DoxX-like family protein</fullName>
    </recommendedName>
</protein>
<evidence type="ECO:0000256" key="1">
    <source>
        <dbReference type="SAM" id="Phobius"/>
    </source>
</evidence>
<dbReference type="EMBL" id="FXAZ01000006">
    <property type="protein sequence ID" value="SMG55390.1"/>
    <property type="molecule type" value="Genomic_DNA"/>
</dbReference>
<reference evidence="2 3" key="1">
    <citation type="submission" date="2017-04" db="EMBL/GenBank/DDBJ databases">
        <authorList>
            <person name="Afonso C.L."/>
            <person name="Miller P.J."/>
            <person name="Scott M.A."/>
            <person name="Spackman E."/>
            <person name="Goraichik I."/>
            <person name="Dimitrov K.M."/>
            <person name="Suarez D.L."/>
            <person name="Swayne D.E."/>
        </authorList>
    </citation>
    <scope>NUCLEOTIDE SEQUENCE [LARGE SCALE GENOMIC DNA]</scope>
    <source>
        <strain evidence="2 3">11</strain>
    </source>
</reference>
<keyword evidence="1" id="KW-0472">Membrane</keyword>
<evidence type="ECO:0000313" key="3">
    <source>
        <dbReference type="Proteomes" id="UP000193834"/>
    </source>
</evidence>
<feature type="transmembrane region" description="Helical" evidence="1">
    <location>
        <begin position="12"/>
        <end position="34"/>
    </location>
</feature>
<dbReference type="Proteomes" id="UP000193834">
    <property type="component" value="Unassembled WGS sequence"/>
</dbReference>
<feature type="transmembrane region" description="Helical" evidence="1">
    <location>
        <begin position="67"/>
        <end position="85"/>
    </location>
</feature>
<name>A0A1X7LNY8_9BACL</name>
<keyword evidence="1" id="KW-0812">Transmembrane</keyword>
<evidence type="ECO:0008006" key="4">
    <source>
        <dbReference type="Google" id="ProtNLM"/>
    </source>
</evidence>
<organism evidence="2 3">
    <name type="scientific">Paenibacillus aquistagni</name>
    <dbReference type="NCBI Taxonomy" id="1852522"/>
    <lineage>
        <taxon>Bacteria</taxon>
        <taxon>Bacillati</taxon>
        <taxon>Bacillota</taxon>
        <taxon>Bacilli</taxon>
        <taxon>Bacillales</taxon>
        <taxon>Paenibacillaceae</taxon>
        <taxon>Paenibacillus</taxon>
    </lineage>
</organism>
<sequence length="142" mass="16201">MKNRPASVKIVYWMQWIGLSFYGVLILLFGSFFISGGSVWESFKDGLLGNALGIRAQEFNAEHFGMLVGRMFIPICLLLISLWSIKKYMFKTLLAAIIIHILFSIAQPLKLLLLVVTLILVLLKSSRNDLQEIYSYRHETST</sequence>
<keyword evidence="3" id="KW-1185">Reference proteome</keyword>
<accession>A0A1X7LNY8</accession>
<gene>
    <name evidence="2" type="ORF">SAMN06295960_3900</name>
</gene>